<dbReference type="SUPFAM" id="SSF52096">
    <property type="entry name" value="ClpP/crotonase"/>
    <property type="match status" value="1"/>
</dbReference>
<keyword evidence="1" id="KW-1133">Transmembrane helix</keyword>
<dbReference type="InterPro" id="IPR036034">
    <property type="entry name" value="PDZ_sf"/>
</dbReference>
<reference evidence="3" key="2">
    <citation type="submission" date="2020-09" db="EMBL/GenBank/DDBJ databases">
        <authorList>
            <person name="Sun Q."/>
            <person name="Zhou Y."/>
        </authorList>
    </citation>
    <scope>NUCLEOTIDE SEQUENCE</scope>
    <source>
        <strain evidence="3">CGMCC 1.12408</strain>
    </source>
</reference>
<evidence type="ECO:0000313" key="3">
    <source>
        <dbReference type="EMBL" id="GGA78669.1"/>
    </source>
</evidence>
<dbReference type="GO" id="GO:0008236">
    <property type="term" value="F:serine-type peptidase activity"/>
    <property type="evidence" value="ECO:0007669"/>
    <property type="project" value="InterPro"/>
</dbReference>
<name>A0A916W995_9BACI</name>
<dbReference type="PANTHER" id="PTHR32060">
    <property type="entry name" value="TAIL-SPECIFIC PROTEASE"/>
    <property type="match status" value="1"/>
</dbReference>
<organism evidence="3 4">
    <name type="scientific">Ornithinibacillus halotolerans</name>
    <dbReference type="NCBI Taxonomy" id="1274357"/>
    <lineage>
        <taxon>Bacteria</taxon>
        <taxon>Bacillati</taxon>
        <taxon>Bacillota</taxon>
        <taxon>Bacilli</taxon>
        <taxon>Bacillales</taxon>
        <taxon>Bacillaceae</taxon>
        <taxon>Ornithinibacillus</taxon>
    </lineage>
</organism>
<dbReference type="Proteomes" id="UP000613512">
    <property type="component" value="Unassembled WGS sequence"/>
</dbReference>
<dbReference type="RefSeq" id="WP_188384780.1">
    <property type="nucleotide sequence ID" value="NZ_BMEY01000010.1"/>
</dbReference>
<accession>A0A916W995</accession>
<dbReference type="CDD" id="cd07562">
    <property type="entry name" value="Peptidase_S41_TRI"/>
    <property type="match status" value="1"/>
</dbReference>
<dbReference type="EMBL" id="BMEY01000010">
    <property type="protein sequence ID" value="GGA78669.1"/>
    <property type="molecule type" value="Genomic_DNA"/>
</dbReference>
<dbReference type="Gene3D" id="3.90.226.10">
    <property type="entry name" value="2-enoyl-CoA Hydratase, Chain A, domain 1"/>
    <property type="match status" value="1"/>
</dbReference>
<dbReference type="GO" id="GO:0006508">
    <property type="term" value="P:proteolysis"/>
    <property type="evidence" value="ECO:0007669"/>
    <property type="project" value="InterPro"/>
</dbReference>
<sequence length="583" mass="66838">MKKKWIIISVCVIGLFIIGLLNPLGNEEVNVSETRSGNTIENHLDKQIEEIILSSERIDDLFLLGKIWGFLKYYHPKVASGDMDWDRELFNILTQVMQSHNDEERDDILVEWIVDLGAVEEGDNKSTSLREVKFEPELDWITNSNLDENLVTHLLNIKNAKRTGANHYVSLTNIGNPQFNEVPYDNLKYPNIEYQLLSLYRYWNIIEYYFPYKYLIDDDWDEVLKEFIPKFLHATNEQDYKLTVLEIIARVQDTHANIYEKHPVIEEFWGNHYSPFIVRFVENKLVVSDYYDDTLGEETGVAIGDVITKINNEPVEEIVEQKLKYIPASNYTTQLRDIARKLLRANDDVLNIEVNRDGRAVNVTIELYPPSELGITDYNPYQLNKDYFQLLDSNIAYIYAGSMENEYIPEVTSQINDTNGLIIDLRSYPAEFIVYTFGEYLLPQSKRFVKLSTGSIKEPGLFYMKETYMVGRENEDFYQGKVIILVNELTQSQAEFTAMAFRTAPDVTVIGSTTAGADGDVSLFSLPGGITTGISGIGIYYPDGTETQRVGIVPDITVTPTIEGIRENRDELLEKAVELIISN</sequence>
<evidence type="ECO:0000256" key="1">
    <source>
        <dbReference type="SAM" id="Phobius"/>
    </source>
</evidence>
<dbReference type="InterPro" id="IPR029045">
    <property type="entry name" value="ClpP/crotonase-like_dom_sf"/>
</dbReference>
<evidence type="ECO:0000259" key="2">
    <source>
        <dbReference type="SMART" id="SM00245"/>
    </source>
</evidence>
<proteinExistence type="predicted"/>
<dbReference type="Pfam" id="PF03572">
    <property type="entry name" value="Peptidase_S41"/>
    <property type="match status" value="1"/>
</dbReference>
<dbReference type="Gene3D" id="2.30.42.10">
    <property type="match status" value="1"/>
</dbReference>
<feature type="transmembrane region" description="Helical" evidence="1">
    <location>
        <begin position="5"/>
        <end position="25"/>
    </location>
</feature>
<dbReference type="PANTHER" id="PTHR32060:SF30">
    <property type="entry name" value="CARBOXY-TERMINAL PROCESSING PROTEASE CTPA"/>
    <property type="match status" value="1"/>
</dbReference>
<reference evidence="3" key="1">
    <citation type="journal article" date="2014" name="Int. J. Syst. Evol. Microbiol.">
        <title>Complete genome sequence of Corynebacterium casei LMG S-19264T (=DSM 44701T), isolated from a smear-ripened cheese.</title>
        <authorList>
            <consortium name="US DOE Joint Genome Institute (JGI-PGF)"/>
            <person name="Walter F."/>
            <person name="Albersmeier A."/>
            <person name="Kalinowski J."/>
            <person name="Ruckert C."/>
        </authorList>
    </citation>
    <scope>NUCLEOTIDE SEQUENCE</scope>
    <source>
        <strain evidence="3">CGMCC 1.12408</strain>
    </source>
</reference>
<dbReference type="Gene3D" id="3.30.750.44">
    <property type="match status" value="1"/>
</dbReference>
<dbReference type="GO" id="GO:0030288">
    <property type="term" value="C:outer membrane-bounded periplasmic space"/>
    <property type="evidence" value="ECO:0007669"/>
    <property type="project" value="TreeGrafter"/>
</dbReference>
<dbReference type="AlphaFoldDB" id="A0A916W995"/>
<keyword evidence="1" id="KW-0812">Transmembrane</keyword>
<dbReference type="InterPro" id="IPR005151">
    <property type="entry name" value="Tail-specific_protease"/>
</dbReference>
<comment type="caution">
    <text evidence="3">The sequence shown here is derived from an EMBL/GenBank/DDBJ whole genome shotgun (WGS) entry which is preliminary data.</text>
</comment>
<dbReference type="GO" id="GO:0004175">
    <property type="term" value="F:endopeptidase activity"/>
    <property type="evidence" value="ECO:0007669"/>
    <property type="project" value="TreeGrafter"/>
</dbReference>
<dbReference type="SUPFAM" id="SSF50156">
    <property type="entry name" value="PDZ domain-like"/>
    <property type="match status" value="1"/>
</dbReference>
<protein>
    <recommendedName>
        <fullName evidence="2">Tail specific protease domain-containing protein</fullName>
    </recommendedName>
</protein>
<keyword evidence="4" id="KW-1185">Reference proteome</keyword>
<feature type="domain" description="Tail specific protease" evidence="2">
    <location>
        <begin position="360"/>
        <end position="559"/>
    </location>
</feature>
<keyword evidence="1" id="KW-0472">Membrane</keyword>
<dbReference type="SMART" id="SM00245">
    <property type="entry name" value="TSPc"/>
    <property type="match status" value="1"/>
</dbReference>
<dbReference type="GO" id="GO:0007165">
    <property type="term" value="P:signal transduction"/>
    <property type="evidence" value="ECO:0007669"/>
    <property type="project" value="TreeGrafter"/>
</dbReference>
<evidence type="ECO:0000313" key="4">
    <source>
        <dbReference type="Proteomes" id="UP000613512"/>
    </source>
</evidence>
<gene>
    <name evidence="3" type="ORF">GCM10008025_22720</name>
</gene>